<dbReference type="RefSeq" id="WP_119750922.1">
    <property type="nucleotide sequence ID" value="NZ_QZCG01000012.1"/>
</dbReference>
<feature type="transmembrane region" description="Helical" evidence="1">
    <location>
        <begin position="25"/>
        <end position="45"/>
    </location>
</feature>
<evidence type="ECO:0000313" key="3">
    <source>
        <dbReference type="Proteomes" id="UP000284202"/>
    </source>
</evidence>
<evidence type="ECO:0000313" key="2">
    <source>
        <dbReference type="EMBL" id="RJE83114.1"/>
    </source>
</evidence>
<accession>A0A418SQ68</accession>
<dbReference type="EMBL" id="QZCG01000012">
    <property type="protein sequence ID" value="RJE83114.1"/>
    <property type="molecule type" value="Genomic_DNA"/>
</dbReference>
<name>A0A418SQ68_9RHOB</name>
<dbReference type="AlphaFoldDB" id="A0A418SQ68"/>
<protein>
    <submittedName>
        <fullName evidence="2">Uncharacterized protein</fullName>
    </submittedName>
</protein>
<dbReference type="Proteomes" id="UP000284202">
    <property type="component" value="Unassembled WGS sequence"/>
</dbReference>
<reference evidence="3" key="1">
    <citation type="submission" date="2018-09" db="EMBL/GenBank/DDBJ databases">
        <title>Acidovorax cavernicola nov. sp. isolated from Gruta de las Maravillas (Aracena, Spain).</title>
        <authorList>
            <person name="Jurado V."/>
            <person name="Gutierrez-Patricio S."/>
            <person name="Gonzalez-Pimentel J.L."/>
            <person name="Miller A.Z."/>
            <person name="Laiz L."/>
            <person name="Saiz-Jimenez C."/>
        </authorList>
    </citation>
    <scope>NUCLEOTIDE SEQUENCE [LARGE SCALE GENOMIC DNA]</scope>
    <source>
        <strain evidence="3">1011MAR3C25</strain>
    </source>
</reference>
<keyword evidence="1" id="KW-1133">Transmembrane helix</keyword>
<sequence>MNNLLWFLRASQWARNPPSARRVKLVLFVILVIVAIVVLEKLGWWPEWAQMERGRRAVLPR</sequence>
<keyword evidence="1" id="KW-0812">Transmembrane</keyword>
<keyword evidence="1" id="KW-0472">Membrane</keyword>
<proteinExistence type="predicted"/>
<comment type="caution">
    <text evidence="2">The sequence shown here is derived from an EMBL/GenBank/DDBJ whole genome shotgun (WGS) entry which is preliminary data.</text>
</comment>
<organism evidence="2 3">
    <name type="scientific">Paracoccus onubensis</name>
    <dbReference type="NCBI Taxonomy" id="1675788"/>
    <lineage>
        <taxon>Bacteria</taxon>
        <taxon>Pseudomonadati</taxon>
        <taxon>Pseudomonadota</taxon>
        <taxon>Alphaproteobacteria</taxon>
        <taxon>Rhodobacterales</taxon>
        <taxon>Paracoccaceae</taxon>
        <taxon>Paracoccus</taxon>
    </lineage>
</organism>
<evidence type="ECO:0000256" key="1">
    <source>
        <dbReference type="SAM" id="Phobius"/>
    </source>
</evidence>
<gene>
    <name evidence="2" type="ORF">D3P04_16795</name>
</gene>
<keyword evidence="3" id="KW-1185">Reference proteome</keyword>